<dbReference type="EMBL" id="AP021889">
    <property type="protein sequence ID" value="BBP46010.1"/>
    <property type="molecule type" value="Genomic_DNA"/>
</dbReference>
<evidence type="ECO:0000313" key="2">
    <source>
        <dbReference type="EMBL" id="BBP46010.1"/>
    </source>
</evidence>
<keyword evidence="3" id="KW-1185">Reference proteome</keyword>
<dbReference type="RefSeq" id="WP_279585860.1">
    <property type="nucleotide sequence ID" value="NZ_AP021889.1"/>
</dbReference>
<name>A0A6F8PVL1_9GAMM</name>
<feature type="chain" id="PRO_5026132105" evidence="1">
    <location>
        <begin position="21"/>
        <end position="43"/>
    </location>
</feature>
<gene>
    <name evidence="2" type="ORF">THMIRHAS_13830</name>
</gene>
<reference evidence="3" key="1">
    <citation type="submission" date="2019-11" db="EMBL/GenBank/DDBJ databases">
        <title>Isolation and characterization of two novel species in the genus Thiomicrorhabdus.</title>
        <authorList>
            <person name="Mochizuki J."/>
            <person name="Kojima H."/>
            <person name="Fukui M."/>
        </authorList>
    </citation>
    <scope>NUCLEOTIDE SEQUENCE [LARGE SCALE GENOMIC DNA]</scope>
    <source>
        <strain evidence="3">aks77</strain>
    </source>
</reference>
<evidence type="ECO:0000256" key="1">
    <source>
        <dbReference type="SAM" id="SignalP"/>
    </source>
</evidence>
<evidence type="ECO:0000313" key="3">
    <source>
        <dbReference type="Proteomes" id="UP000501726"/>
    </source>
</evidence>
<accession>A0A6F8PVL1</accession>
<keyword evidence="1" id="KW-0732">Signal</keyword>
<feature type="signal peptide" evidence="1">
    <location>
        <begin position="1"/>
        <end position="20"/>
    </location>
</feature>
<organism evidence="2 3">
    <name type="scientific">Thiosulfatimonas sediminis</name>
    <dbReference type="NCBI Taxonomy" id="2675054"/>
    <lineage>
        <taxon>Bacteria</taxon>
        <taxon>Pseudomonadati</taxon>
        <taxon>Pseudomonadota</taxon>
        <taxon>Gammaproteobacteria</taxon>
        <taxon>Thiotrichales</taxon>
        <taxon>Piscirickettsiaceae</taxon>
        <taxon>Thiosulfatimonas</taxon>
    </lineage>
</organism>
<dbReference type="AlphaFoldDB" id="A0A6F8PVL1"/>
<protein>
    <submittedName>
        <fullName evidence="2">Uncharacterized protein</fullName>
    </submittedName>
</protein>
<dbReference type="Proteomes" id="UP000501726">
    <property type="component" value="Chromosome"/>
</dbReference>
<proteinExistence type="predicted"/>
<dbReference type="KEGG" id="tse:THMIRHAS_13830"/>
<sequence>MKAIFISTLLLINTFYIANASACPTEGLEIEQHIAKLSEAINL</sequence>